<dbReference type="Pfam" id="PF04851">
    <property type="entry name" value="ResIII"/>
    <property type="match status" value="1"/>
</dbReference>
<dbReference type="SMART" id="SM00487">
    <property type="entry name" value="DEXDc"/>
    <property type="match status" value="1"/>
</dbReference>
<dbReference type="GO" id="GO:0005524">
    <property type="term" value="F:ATP binding"/>
    <property type="evidence" value="ECO:0007669"/>
    <property type="project" value="InterPro"/>
</dbReference>
<dbReference type="HOGENOM" id="CLU_002151_1_0_11"/>
<dbReference type="SMART" id="SM00490">
    <property type="entry name" value="HELICc"/>
    <property type="match status" value="1"/>
</dbReference>
<dbReference type="GO" id="GO:0006304">
    <property type="term" value="P:DNA modification"/>
    <property type="evidence" value="ECO:0007669"/>
    <property type="project" value="InterPro"/>
</dbReference>
<organism evidence="4 5">
    <name type="scientific">Parascardovia denticolens DSM 10105 = JCM 12538</name>
    <dbReference type="NCBI Taxonomy" id="864564"/>
    <lineage>
        <taxon>Bacteria</taxon>
        <taxon>Bacillati</taxon>
        <taxon>Actinomycetota</taxon>
        <taxon>Actinomycetes</taxon>
        <taxon>Bifidobacteriales</taxon>
        <taxon>Bifidobacteriaceae</taxon>
        <taxon>Parascardovia</taxon>
    </lineage>
</organism>
<dbReference type="InterPro" id="IPR027417">
    <property type="entry name" value="P-loop_NTPase"/>
</dbReference>
<dbReference type="PROSITE" id="PS51194">
    <property type="entry name" value="HELICASE_CTER"/>
    <property type="match status" value="1"/>
</dbReference>
<evidence type="ECO:0000313" key="4">
    <source>
        <dbReference type="EMBL" id="EFT82620.1"/>
    </source>
</evidence>
<accession>E6K2R6</accession>
<keyword evidence="5" id="KW-1185">Reference proteome</keyword>
<dbReference type="Gene3D" id="3.40.50.150">
    <property type="entry name" value="Vaccinia Virus protein VP39"/>
    <property type="match status" value="1"/>
</dbReference>
<dbReference type="GO" id="GO:0003677">
    <property type="term" value="F:DNA binding"/>
    <property type="evidence" value="ECO:0007669"/>
    <property type="project" value="InterPro"/>
</dbReference>
<name>E6K2R6_PARDN</name>
<dbReference type="SUPFAM" id="SSF53335">
    <property type="entry name" value="S-adenosyl-L-methionine-dependent methyltransferases"/>
    <property type="match status" value="1"/>
</dbReference>
<dbReference type="InterPro" id="IPR041635">
    <property type="entry name" value="Type_ISP_LLaBIII_C"/>
</dbReference>
<dbReference type="InterPro" id="IPR053980">
    <property type="entry name" value="ISP_coupler"/>
</dbReference>
<dbReference type="Pfam" id="PF07669">
    <property type="entry name" value="Eco57I"/>
    <property type="match status" value="1"/>
</dbReference>
<dbReference type="Pfam" id="PF18135">
    <property type="entry name" value="Type_ISP_C"/>
    <property type="match status" value="1"/>
</dbReference>
<dbReference type="GO" id="GO:0004386">
    <property type="term" value="F:helicase activity"/>
    <property type="evidence" value="ECO:0007669"/>
    <property type="project" value="UniProtKB-KW"/>
</dbReference>
<dbReference type="eggNOG" id="COG4889">
    <property type="taxonomic scope" value="Bacteria"/>
</dbReference>
<dbReference type="eggNOG" id="COG0286">
    <property type="taxonomic scope" value="Bacteria"/>
</dbReference>
<keyword evidence="4" id="KW-0378">Hydrolase</keyword>
<dbReference type="GO" id="GO:0005829">
    <property type="term" value="C:cytosol"/>
    <property type="evidence" value="ECO:0007669"/>
    <property type="project" value="TreeGrafter"/>
</dbReference>
<keyword evidence="4" id="KW-0067">ATP-binding</keyword>
<dbReference type="InterPro" id="IPR006935">
    <property type="entry name" value="Helicase/UvrB_N"/>
</dbReference>
<dbReference type="InterPro" id="IPR029063">
    <property type="entry name" value="SAM-dependent_MTases_sf"/>
</dbReference>
<protein>
    <submittedName>
        <fullName evidence="4">Helicase C-terminal domain protein</fullName>
    </submittedName>
</protein>
<dbReference type="PROSITE" id="PS51192">
    <property type="entry name" value="HELICASE_ATP_BIND_1"/>
    <property type="match status" value="1"/>
</dbReference>
<dbReference type="GO" id="GO:0016787">
    <property type="term" value="F:hydrolase activity"/>
    <property type="evidence" value="ECO:0007669"/>
    <property type="project" value="InterPro"/>
</dbReference>
<dbReference type="SUPFAM" id="SSF52540">
    <property type="entry name" value="P-loop containing nucleoside triphosphate hydrolases"/>
    <property type="match status" value="1"/>
</dbReference>
<dbReference type="PANTHER" id="PTHR47396:SF1">
    <property type="entry name" value="ATP-DEPENDENT HELICASE IRC3-RELATED"/>
    <property type="match status" value="1"/>
</dbReference>
<dbReference type="InterPro" id="IPR011639">
    <property type="entry name" value="MethylTrfase_TaqI-like_dom"/>
</dbReference>
<keyword evidence="4" id="KW-0547">Nucleotide-binding</keyword>
<reference evidence="4 5" key="1">
    <citation type="submission" date="2010-12" db="EMBL/GenBank/DDBJ databases">
        <authorList>
            <person name="Muzny D."/>
            <person name="Qin X."/>
            <person name="Buhay C."/>
            <person name="Dugan-Rocha S."/>
            <person name="Ding Y."/>
            <person name="Chen G."/>
            <person name="Hawes A."/>
            <person name="Holder M."/>
            <person name="Jhangiani S."/>
            <person name="Johnson A."/>
            <person name="Khan Z."/>
            <person name="Li Z."/>
            <person name="Liu W."/>
            <person name="Liu X."/>
            <person name="Perez L."/>
            <person name="Shen H."/>
            <person name="Wang Q."/>
            <person name="Watt J."/>
            <person name="Xi L."/>
            <person name="Xin Y."/>
            <person name="Zhou J."/>
            <person name="Deng J."/>
            <person name="Jiang H."/>
            <person name="Liu Y."/>
            <person name="Qu J."/>
            <person name="Song X.-Z."/>
            <person name="Zhang L."/>
            <person name="Villasana D."/>
            <person name="Johnson A."/>
            <person name="Liu J."/>
            <person name="Liyanage D."/>
            <person name="Lorensuhewa L."/>
            <person name="Robinson T."/>
            <person name="Song A."/>
            <person name="Song B.-B."/>
            <person name="Dinh H."/>
            <person name="Thornton R."/>
            <person name="Coyle M."/>
            <person name="Francisco L."/>
            <person name="Jackson L."/>
            <person name="Javaid M."/>
            <person name="Korchina V."/>
            <person name="Kovar C."/>
            <person name="Mata R."/>
            <person name="Mathew T."/>
            <person name="Ngo R."/>
            <person name="Nguyen L."/>
            <person name="Nguyen N."/>
            <person name="Okwuonu G."/>
            <person name="Ongeri F."/>
            <person name="Pham C."/>
            <person name="Simmons D."/>
            <person name="Wilczek-Boney K."/>
            <person name="Hale W."/>
            <person name="Jakkamsetti A."/>
            <person name="Pham P."/>
            <person name="Ruth R."/>
            <person name="San Lucas F."/>
            <person name="Warren J."/>
            <person name="Zhang J."/>
            <person name="Zhao Z."/>
            <person name="Zhou C."/>
            <person name="Zhu D."/>
            <person name="Lee S."/>
            <person name="Bess C."/>
            <person name="Blankenburg K."/>
            <person name="Forbes L."/>
            <person name="Fu Q."/>
            <person name="Gubbala S."/>
            <person name="Hirani K."/>
            <person name="Jayaseelan J.C."/>
            <person name="Lara F."/>
            <person name="Munidasa M."/>
            <person name="Palculict T."/>
            <person name="Patil S."/>
            <person name="Pu L.-L."/>
            <person name="Saada N."/>
            <person name="Tang L."/>
            <person name="Weissenberger G."/>
            <person name="Zhu Y."/>
            <person name="Hemphill L."/>
            <person name="Shang Y."/>
            <person name="Youmans B."/>
            <person name="Ayvaz T."/>
            <person name="Ross M."/>
            <person name="Santibanez J."/>
            <person name="Aqrawi P."/>
            <person name="Gross S."/>
            <person name="Joshi V."/>
            <person name="Fowler G."/>
            <person name="Nazareth L."/>
            <person name="Reid J."/>
            <person name="Worley K."/>
            <person name="Petrosino J."/>
            <person name="Highlander S."/>
            <person name="Gibbs R."/>
        </authorList>
    </citation>
    <scope>NUCLEOTIDE SEQUENCE [LARGE SCALE GENOMIC DNA]</scope>
    <source>
        <strain evidence="4 5">DSM 10105</strain>
    </source>
</reference>
<gene>
    <name evidence="4" type="ORF">HMPREF0620_1305</name>
</gene>
<dbReference type="InterPro" id="IPR039442">
    <property type="entry name" value="Mrr-like_dom"/>
</dbReference>
<feature type="domain" description="Helicase ATP-binding" evidence="2">
    <location>
        <begin position="199"/>
        <end position="386"/>
    </location>
</feature>
<dbReference type="Pfam" id="PF00271">
    <property type="entry name" value="Helicase_C"/>
    <property type="match status" value="1"/>
</dbReference>
<evidence type="ECO:0000313" key="5">
    <source>
        <dbReference type="Proteomes" id="UP000004946"/>
    </source>
</evidence>
<keyword evidence="4" id="KW-0347">Helicase</keyword>
<proteinExistence type="predicted"/>
<dbReference type="InterPro" id="IPR001650">
    <property type="entry name" value="Helicase_C-like"/>
</dbReference>
<dbReference type="CDD" id="cd18785">
    <property type="entry name" value="SF2_C"/>
    <property type="match status" value="1"/>
</dbReference>
<dbReference type="InterPro" id="IPR014001">
    <property type="entry name" value="Helicase_ATP-bd"/>
</dbReference>
<evidence type="ECO:0000259" key="3">
    <source>
        <dbReference type="PROSITE" id="PS51194"/>
    </source>
</evidence>
<comment type="caution">
    <text evidence="4">The sequence shown here is derived from an EMBL/GenBank/DDBJ whole genome shotgun (WGS) entry which is preliminary data.</text>
</comment>
<dbReference type="PRINTS" id="PR00507">
    <property type="entry name" value="N12N6MTFRASE"/>
</dbReference>
<dbReference type="EMBL" id="AEON01000002">
    <property type="protein sequence ID" value="EFT82620.1"/>
    <property type="molecule type" value="Genomic_DNA"/>
</dbReference>
<evidence type="ECO:0000259" key="2">
    <source>
        <dbReference type="PROSITE" id="PS51192"/>
    </source>
</evidence>
<dbReference type="Gene3D" id="3.40.50.300">
    <property type="entry name" value="P-loop containing nucleotide triphosphate hydrolases"/>
    <property type="match status" value="2"/>
</dbReference>
<sequence length="1673" mass="188738">MVTIMSTPVTDDVIPSIKTVFDAVEYIKQNAKTEHQKGMLWERVSRWYLRNDPEMQQFIGRVWKATDPDCPIAYKTDTGVDIIAEDTQNEGKYWAIQCKAYDVEHEFTWEELSTFIASVATDSRYTGCMLLSTATNISNQLAENFMRMRKNKGLETHIIGLQTMSESNLDWSNLFTDRKAETQTFDPRPHQIKAINQINAAFEKHDRCKAIMACGTGKTLMSLRLAEERAKGGLILFAAPSIALVSQAMREWTNQARCKMRALVVCSDAKASKQAKDNDDILDSLLDLNYPANTDAQSLLQRYQTIRRKSPDSTVVVFVTYQSMQVIQDAQDLGLPEFDLAICDEAHRTTGIRTVDMRQSDVSAFQIVNDGDRIRASKRLYMTATPKIYGESVKQKAKAAEAVLCDMDDESVYGPVAASISFATAVEQKLLCDYRVVVLAVNEDGIPSSIQQIISNGGELPLDDAAKIIGTYKGLATHGVEAQARLNQLEDSHELTPDFLLINKVELNNDSSAEQETSGIIEGQDIQPLHRAVGFCSTIKESKRMDEVFANVVRHYQEASGDTLKLNCELQHVDGSMNSSERSEKLNWLAGGKDENECRILTNARCLAEGVDVPSLDAVIFFAPKKSEVDVVQAVGRAMRTFINSQTGESKELGYIILPVAIPEGMSPEDALSRSKTFDVVWKVLQGLRSHDERMDAYVNSIPFRTSKLKNQDGRGSHKIGVPNPHENENQDDGIQGQFALSYGSDELERAVYAKAVEKCGTRIYWDEWADDVAGIAQRHIEQIQTALDNNQQVHEDFATFLKGLQNTLNPGITEKDAVEMIAQHIVTLPVFDALFGDYTFAKSNPVSVAIENFLATLKVHGVTGLDASSEPTLQDLYDSVRRRAQVARTDSNRQELIKDLYNDFFSKAFKATSQKLGIVYTPMQIVDYMLHVTDRVLKREFGCGLAEEGVHILDPFAGTGSYMAELISDPELIPVDKLEHKYKYELHSNEILLLAYYIMVVNIEYAYHARMDGAYEPFTGAVLTDTFQMSEDEDTLDDRMFIGNSERVTEQQRAPIHVIIGNPPYSAGQKSANDNNANEHYPRLENRIRETYSDSVKTVNKNSLMDSYIEAFRWASDRIQNEGVVCFVSNAGWLRSEAGAGVRRCFVEEFSSIYVFDLLGNQRTQGEESKRQGGKVFGSGSRAPIAIALLVKNPRSSERGAIHYFSVGEYKTQEQKLASLVSFREHDPEWITLSPDREGNWLDHGDDHFDSLAPLGLANKPNQSPSGLFSLYSRGYETDRDAWMYNFSSDATISNAGSLINTYSLELMSTGGDDRKATQDKTKISWSRTLRKKFQNSISLVLERGATCIALYRPFIKKFAYYGENLADYPGQQRSFFPLIAPHKTINNFVIMLPGKSNSGFNCLICDCVPDLNCLNAGTQCFPLYWYEKVESVQLIPSNEVKIKDAWGNVYIRHDGITDRTLRIFREAYKTAYPEENRGADSSVISKEDIFYYIYGILHSPIYREKYKFNLLRDLPRVPFVRQFKRFSEAGRSLAKLHLAYEEAEPWPGLEYSALPIDLGRVEKLRWSKKDDYTKLIYNSRMTISNIPEEANTYKVNGKSPLEWMVRFYQVSQDKASGIINDPNEYSDDPLYIFNLIGKLVTVSMRTNEIVAGLPSISEIEKPIDWPREWEE</sequence>
<dbReference type="Proteomes" id="UP000004946">
    <property type="component" value="Chromosome"/>
</dbReference>
<feature type="domain" description="Helicase C-terminal" evidence="3">
    <location>
        <begin position="512"/>
        <end position="710"/>
    </location>
</feature>
<dbReference type="PROSITE" id="PS00092">
    <property type="entry name" value="N6_MTASE"/>
    <property type="match status" value="1"/>
</dbReference>
<dbReference type="Pfam" id="PF22240">
    <property type="entry name" value="ISP_coupler"/>
    <property type="match status" value="1"/>
</dbReference>
<dbReference type="PANTHER" id="PTHR47396">
    <property type="entry name" value="TYPE I RESTRICTION ENZYME ECOKI R PROTEIN"/>
    <property type="match status" value="1"/>
</dbReference>
<dbReference type="Pfam" id="PF13156">
    <property type="entry name" value="Mrr_cat_2"/>
    <property type="match status" value="1"/>
</dbReference>
<dbReference type="GO" id="GO:0032259">
    <property type="term" value="P:methylation"/>
    <property type="evidence" value="ECO:0007669"/>
    <property type="project" value="InterPro"/>
</dbReference>
<feature type="region of interest" description="Disordered" evidence="1">
    <location>
        <begin position="710"/>
        <end position="733"/>
    </location>
</feature>
<dbReference type="InterPro" id="IPR002052">
    <property type="entry name" value="DNA_methylase_N6_adenine_CS"/>
</dbReference>
<dbReference type="InterPro" id="IPR050742">
    <property type="entry name" value="Helicase_Restrict-Modif_Enz"/>
</dbReference>
<evidence type="ECO:0000256" key="1">
    <source>
        <dbReference type="SAM" id="MobiDB-lite"/>
    </source>
</evidence>
<dbReference type="GO" id="GO:0009007">
    <property type="term" value="F:site-specific DNA-methyltransferase (adenine-specific) activity"/>
    <property type="evidence" value="ECO:0007669"/>
    <property type="project" value="UniProtKB-EC"/>
</dbReference>